<evidence type="ECO:0000313" key="1">
    <source>
        <dbReference type="EMBL" id="HIX36795.1"/>
    </source>
</evidence>
<gene>
    <name evidence="1" type="ORF">H9738_02845</name>
</gene>
<proteinExistence type="predicted"/>
<organism evidence="1 2">
    <name type="scientific">Candidatus Blautia pullistercoris</name>
    <dbReference type="NCBI Taxonomy" id="2838499"/>
    <lineage>
        <taxon>Bacteria</taxon>
        <taxon>Bacillati</taxon>
        <taxon>Bacillota</taxon>
        <taxon>Clostridia</taxon>
        <taxon>Lachnospirales</taxon>
        <taxon>Lachnospiraceae</taxon>
        <taxon>Blautia</taxon>
    </lineage>
</organism>
<dbReference type="EMBL" id="DXFG01000056">
    <property type="protein sequence ID" value="HIX36795.1"/>
    <property type="molecule type" value="Genomic_DNA"/>
</dbReference>
<evidence type="ECO:0000313" key="2">
    <source>
        <dbReference type="Proteomes" id="UP000824230"/>
    </source>
</evidence>
<dbReference type="Pfam" id="PF10050">
    <property type="entry name" value="DUF2284"/>
    <property type="match status" value="1"/>
</dbReference>
<protein>
    <submittedName>
        <fullName evidence="1">DUF2284 domain-containing protein</fullName>
    </submittedName>
</protein>
<sequence length="183" mass="20504">MCFIVLDIEELKELGKGSGFTHVAALDCSTIKLLPDVRQMCASNTCHMYGKNWHCPPGCGTLEECEARIRSYSRGILVQTVGELEDSMDGEGMIETEKAHKEHFFELEEKLRSKYPRMLPIGSGACTRCASCTYPDAPCRFPDKTFASMEAYGMLVTQVCQDNDLPYYYGPCTIAYTSCFLLE</sequence>
<dbReference type="AlphaFoldDB" id="A0A9D1VJZ4"/>
<reference evidence="1" key="2">
    <citation type="submission" date="2021-04" db="EMBL/GenBank/DDBJ databases">
        <authorList>
            <person name="Gilroy R."/>
        </authorList>
    </citation>
    <scope>NUCLEOTIDE SEQUENCE</scope>
    <source>
        <strain evidence="1">ChiHjej12B11-1927</strain>
    </source>
</reference>
<comment type="caution">
    <text evidence="1">The sequence shown here is derived from an EMBL/GenBank/DDBJ whole genome shotgun (WGS) entry which is preliminary data.</text>
</comment>
<dbReference type="Proteomes" id="UP000824230">
    <property type="component" value="Unassembled WGS sequence"/>
</dbReference>
<reference evidence="1" key="1">
    <citation type="journal article" date="2021" name="PeerJ">
        <title>Extensive microbial diversity within the chicken gut microbiome revealed by metagenomics and culture.</title>
        <authorList>
            <person name="Gilroy R."/>
            <person name="Ravi A."/>
            <person name="Getino M."/>
            <person name="Pursley I."/>
            <person name="Horton D.L."/>
            <person name="Alikhan N.F."/>
            <person name="Baker D."/>
            <person name="Gharbi K."/>
            <person name="Hall N."/>
            <person name="Watson M."/>
            <person name="Adriaenssens E.M."/>
            <person name="Foster-Nyarko E."/>
            <person name="Jarju S."/>
            <person name="Secka A."/>
            <person name="Antonio M."/>
            <person name="Oren A."/>
            <person name="Chaudhuri R.R."/>
            <person name="La Ragione R."/>
            <person name="Hildebrand F."/>
            <person name="Pallen M.J."/>
        </authorList>
    </citation>
    <scope>NUCLEOTIDE SEQUENCE</scope>
    <source>
        <strain evidence="1">ChiHjej12B11-1927</strain>
    </source>
</reference>
<accession>A0A9D1VJZ4</accession>
<name>A0A9D1VJZ4_9FIRM</name>
<dbReference type="InterPro" id="IPR019271">
    <property type="entry name" value="DUF2284_metal-binding"/>
</dbReference>